<protein>
    <submittedName>
        <fullName evidence="3">Putative transposase</fullName>
    </submittedName>
</protein>
<dbReference type="Gene3D" id="3.30.70.1290">
    <property type="entry name" value="Transposase IS200-like"/>
    <property type="match status" value="1"/>
</dbReference>
<sequence>MARLPRLVIPNEVHYVVLDALDHQPVFREQEDYQAYLRWLKEAGRLFQVAVHGYVLLPDQVHLLVTPAAAESLGRMMQWLGRQYVPYFNARYKRAGTLWQGRFRATVVEAATYLQACTHYLESLPVRNGLVAEAANYEWSSHAHHIGARTDPVITDHRLTWALGNTPFERERAYRDAYEQALSEQDVVSLSRNLRQGWPLGSIAFRNRLEKETARRVAPAKRGRPAKRNPISA</sequence>
<dbReference type="GO" id="GO:0006313">
    <property type="term" value="P:DNA transposition"/>
    <property type="evidence" value="ECO:0007669"/>
    <property type="project" value="InterPro"/>
</dbReference>
<dbReference type="SUPFAM" id="SSF143422">
    <property type="entry name" value="Transposase IS200-like"/>
    <property type="match status" value="1"/>
</dbReference>
<name>A0A239JFC4_9BURK</name>
<reference evidence="3 4" key="1">
    <citation type="submission" date="2017-06" db="EMBL/GenBank/DDBJ databases">
        <authorList>
            <person name="Kim H.J."/>
            <person name="Triplett B.A."/>
        </authorList>
    </citation>
    <scope>NUCLEOTIDE SEQUENCE [LARGE SCALE GENOMIC DNA]</scope>
    <source>
        <strain evidence="3 4">U15</strain>
    </source>
</reference>
<dbReference type="InterPro" id="IPR002686">
    <property type="entry name" value="Transposase_17"/>
</dbReference>
<evidence type="ECO:0000313" key="4">
    <source>
        <dbReference type="Proteomes" id="UP000198284"/>
    </source>
</evidence>
<dbReference type="PANTHER" id="PTHR34322:SF2">
    <property type="entry name" value="TRANSPOSASE IS200-LIKE DOMAIN-CONTAINING PROTEIN"/>
    <property type="match status" value="1"/>
</dbReference>
<feature type="domain" description="Transposase IS200-like" evidence="2">
    <location>
        <begin position="9"/>
        <end position="124"/>
    </location>
</feature>
<gene>
    <name evidence="3" type="ORF">SAMN06265795_11295</name>
</gene>
<evidence type="ECO:0000256" key="1">
    <source>
        <dbReference type="SAM" id="MobiDB-lite"/>
    </source>
</evidence>
<accession>A0A239JFC4</accession>
<dbReference type="GO" id="GO:0003677">
    <property type="term" value="F:DNA binding"/>
    <property type="evidence" value="ECO:0007669"/>
    <property type="project" value="InterPro"/>
</dbReference>
<dbReference type="GO" id="GO:0004803">
    <property type="term" value="F:transposase activity"/>
    <property type="evidence" value="ECO:0007669"/>
    <property type="project" value="InterPro"/>
</dbReference>
<feature type="region of interest" description="Disordered" evidence="1">
    <location>
        <begin position="214"/>
        <end position="233"/>
    </location>
</feature>
<dbReference type="AlphaFoldDB" id="A0A239JFC4"/>
<dbReference type="Pfam" id="PF01797">
    <property type="entry name" value="Y1_Tnp"/>
    <property type="match status" value="1"/>
</dbReference>
<dbReference type="Proteomes" id="UP000198284">
    <property type="component" value="Unassembled WGS sequence"/>
</dbReference>
<dbReference type="RefSeq" id="WP_089400436.1">
    <property type="nucleotide sequence ID" value="NZ_FZOT01000012.1"/>
</dbReference>
<dbReference type="OrthoDB" id="9814067at2"/>
<evidence type="ECO:0000259" key="2">
    <source>
        <dbReference type="SMART" id="SM01321"/>
    </source>
</evidence>
<proteinExistence type="predicted"/>
<organism evidence="3 4">
    <name type="scientific">Noviherbaspirillum humi</name>
    <dbReference type="NCBI Taxonomy" id="1688639"/>
    <lineage>
        <taxon>Bacteria</taxon>
        <taxon>Pseudomonadati</taxon>
        <taxon>Pseudomonadota</taxon>
        <taxon>Betaproteobacteria</taxon>
        <taxon>Burkholderiales</taxon>
        <taxon>Oxalobacteraceae</taxon>
        <taxon>Noviherbaspirillum</taxon>
    </lineage>
</organism>
<dbReference type="PANTHER" id="PTHR34322">
    <property type="entry name" value="TRANSPOSASE, Y1_TNP DOMAIN-CONTAINING"/>
    <property type="match status" value="1"/>
</dbReference>
<dbReference type="InterPro" id="IPR036515">
    <property type="entry name" value="Transposase_17_sf"/>
</dbReference>
<feature type="compositionally biased region" description="Basic residues" evidence="1">
    <location>
        <begin position="218"/>
        <end position="227"/>
    </location>
</feature>
<evidence type="ECO:0000313" key="3">
    <source>
        <dbReference type="EMBL" id="SNT04118.1"/>
    </source>
</evidence>
<keyword evidence="4" id="KW-1185">Reference proteome</keyword>
<dbReference type="SMART" id="SM01321">
    <property type="entry name" value="Y1_Tnp"/>
    <property type="match status" value="1"/>
</dbReference>
<dbReference type="EMBL" id="FZOT01000012">
    <property type="protein sequence ID" value="SNT04118.1"/>
    <property type="molecule type" value="Genomic_DNA"/>
</dbReference>